<dbReference type="GO" id="GO:0045944">
    <property type="term" value="P:positive regulation of transcription by RNA polymerase II"/>
    <property type="evidence" value="ECO:0007669"/>
    <property type="project" value="TreeGrafter"/>
</dbReference>
<sequence>MEAVFQYRTAAIGSVHPELDPHPLIRARREANGNLQFGAKPEARAPSSPAGAPSRRPCTLPLHFSALLISILTDPWVLMADDDGYHPPQFSEVSSGLRSSLYETAWLPPWLRSSQLLLSDDGRKKGDQHVHPVGCQILEADKGNVDDGQGTDGIGMEDSRCFSCHLHLSGGDSSSDLGVHSSENVPHFHLHLSSEGISQISLGGLSYMHEIGSFKSNRQVPGPELSAFQHEVDYVHNIRNENRLANISVGRYPHPKGQNQGSRKKNKEKVDRHLKTIDIHDAVELTIAASEALVISELTITVSDSELFNTAALLEVALRVKQARNDCSVDTSKAVSSSSTDEHDETDQLDDLDDYIMADAFEDVGLLYNQNTTAPNDTSDGNASRTIPQKNVGQREFLRADDIYVSNTRLSEVHGCIVAQEKVRTQDLDISVIALQKKPNHASTVDSKLKQMSLQACLLSHMEPSVHFLRNLDIMDTSNIKGQVRESMRSIHKNGNDSTLAGTLSKEDRTIQGKDGEDILHRDKKLRGGIPDLFHGETSFISESMDVPKDGNAIVTTPEAEPKKIASLSSLFEDNHRIPCDENRKNTDEEIVASCDLMEMDTLCSVVPCSLAGNNHVPDRQNQEGIGTEGGWCLKPTAELIGIQNAEGSLPIVVDTQRRIFFASNNRDEGSMVTHKLSSSLRNYSVLVPARSTFSSGQSFLLRDSVPTVSIDENRYRMASREETAKMLMEPTTNSQNINEQRHNLENHDKTCRPSETAESIVACMEQFLKHKETLNNDVSHNHQHAGTSVPIILNTGSRRRIQACETIPLTKDKALSPKISLLPEMERSRKGKSSDECHCRDKSCVSAASSPHPSFHTHFIEECHMPTKKVRFSEAQTMIHHLPASMSEEQSSPTMKHGSSEAEGSHATKTNRKMKDSSKTSKFVTRKSKYKCLSKDLNKDGKRHMLDGQEFLLTGFSRKKKGEVQTLIRRHGGLVLPDIPSPSFSLEYTDQHLPIVLSPKKVQTTKFLYGCAVKTWLLHDNWLSDSVQAGFMLPPAKYLTLPNQISERKHFRIGQLHVCNSDSIFDKVGVMLFGKISFCARFTKVIKV</sequence>
<dbReference type="InterPro" id="IPR001357">
    <property type="entry name" value="BRCT_dom"/>
</dbReference>
<accession>A0A843U7A6</accession>
<feature type="domain" description="BRCT" evidence="2">
    <location>
        <begin position="942"/>
        <end position="1041"/>
    </location>
</feature>
<dbReference type="EMBL" id="NMUH01000358">
    <property type="protein sequence ID" value="MQL77624.1"/>
    <property type="molecule type" value="Genomic_DNA"/>
</dbReference>
<dbReference type="GO" id="GO:0000077">
    <property type="term" value="P:DNA damage checkpoint signaling"/>
    <property type="evidence" value="ECO:0007669"/>
    <property type="project" value="TreeGrafter"/>
</dbReference>
<dbReference type="PROSITE" id="PS50172">
    <property type="entry name" value="BRCT"/>
    <property type="match status" value="1"/>
</dbReference>
<dbReference type="AlphaFoldDB" id="A0A843U7A6"/>
<dbReference type="Proteomes" id="UP000652761">
    <property type="component" value="Unassembled WGS sequence"/>
</dbReference>
<gene>
    <name evidence="3" type="ORF">Taro_010033</name>
</gene>
<dbReference type="Gene3D" id="3.40.50.10190">
    <property type="entry name" value="BRCT domain"/>
    <property type="match status" value="1"/>
</dbReference>
<feature type="region of interest" description="Disordered" evidence="1">
    <location>
        <begin position="249"/>
        <end position="270"/>
    </location>
</feature>
<dbReference type="GO" id="GO:0042393">
    <property type="term" value="F:histone binding"/>
    <property type="evidence" value="ECO:0007669"/>
    <property type="project" value="TreeGrafter"/>
</dbReference>
<organism evidence="3 4">
    <name type="scientific">Colocasia esculenta</name>
    <name type="common">Wild taro</name>
    <name type="synonym">Arum esculentum</name>
    <dbReference type="NCBI Taxonomy" id="4460"/>
    <lineage>
        <taxon>Eukaryota</taxon>
        <taxon>Viridiplantae</taxon>
        <taxon>Streptophyta</taxon>
        <taxon>Embryophyta</taxon>
        <taxon>Tracheophyta</taxon>
        <taxon>Spermatophyta</taxon>
        <taxon>Magnoliopsida</taxon>
        <taxon>Liliopsida</taxon>
        <taxon>Araceae</taxon>
        <taxon>Aroideae</taxon>
        <taxon>Colocasieae</taxon>
        <taxon>Colocasia</taxon>
    </lineage>
</organism>
<dbReference type="PANTHER" id="PTHR15321:SF3">
    <property type="entry name" value="TP53-BINDING PROTEIN 1"/>
    <property type="match status" value="1"/>
</dbReference>
<name>A0A843U7A6_COLES</name>
<keyword evidence="4" id="KW-1185">Reference proteome</keyword>
<feature type="non-terminal residue" evidence="3">
    <location>
        <position position="1"/>
    </location>
</feature>
<evidence type="ECO:0000313" key="4">
    <source>
        <dbReference type="Proteomes" id="UP000652761"/>
    </source>
</evidence>
<proteinExistence type="predicted"/>
<protein>
    <recommendedName>
        <fullName evidence="2">BRCT domain-containing protein</fullName>
    </recommendedName>
</protein>
<evidence type="ECO:0000313" key="3">
    <source>
        <dbReference type="EMBL" id="MQL77624.1"/>
    </source>
</evidence>
<dbReference type="OrthoDB" id="646980at2759"/>
<dbReference type="SMART" id="SM00292">
    <property type="entry name" value="BRCT"/>
    <property type="match status" value="1"/>
</dbReference>
<comment type="caution">
    <text evidence="3">The sequence shown here is derived from an EMBL/GenBank/DDBJ whole genome shotgun (WGS) entry which is preliminary data.</text>
</comment>
<reference evidence="3" key="1">
    <citation type="submission" date="2017-07" db="EMBL/GenBank/DDBJ databases">
        <title>Taro Niue Genome Assembly and Annotation.</title>
        <authorList>
            <person name="Atibalentja N."/>
            <person name="Keating K."/>
            <person name="Fields C.J."/>
        </authorList>
    </citation>
    <scope>NUCLEOTIDE SEQUENCE</scope>
    <source>
        <strain evidence="3">Niue_2</strain>
        <tissue evidence="3">Leaf</tissue>
    </source>
</reference>
<dbReference type="GO" id="GO:0005634">
    <property type="term" value="C:nucleus"/>
    <property type="evidence" value="ECO:0007669"/>
    <property type="project" value="TreeGrafter"/>
</dbReference>
<feature type="region of interest" description="Disordered" evidence="1">
    <location>
        <begin position="886"/>
        <end position="923"/>
    </location>
</feature>
<dbReference type="SUPFAM" id="SSF52113">
    <property type="entry name" value="BRCT domain"/>
    <property type="match status" value="1"/>
</dbReference>
<dbReference type="InterPro" id="IPR036420">
    <property type="entry name" value="BRCT_dom_sf"/>
</dbReference>
<evidence type="ECO:0000259" key="2">
    <source>
        <dbReference type="PROSITE" id="PS50172"/>
    </source>
</evidence>
<dbReference type="PANTHER" id="PTHR15321">
    <property type="entry name" value="TUMOR SUPPRESSOR P53-BINDING PROTEIN 1"/>
    <property type="match status" value="1"/>
</dbReference>
<evidence type="ECO:0000256" key="1">
    <source>
        <dbReference type="SAM" id="MobiDB-lite"/>
    </source>
</evidence>
<dbReference type="InterPro" id="IPR047252">
    <property type="entry name" value="TP53BP1-like"/>
</dbReference>